<dbReference type="AlphaFoldDB" id="A0A1B7VVP9"/>
<dbReference type="InterPro" id="IPR029489">
    <property type="entry name" value="OGT/SEC/SPY_C"/>
</dbReference>
<dbReference type="Gene3D" id="1.25.40.10">
    <property type="entry name" value="Tetratricopeptide repeat domain"/>
    <property type="match status" value="1"/>
</dbReference>
<dbReference type="InterPro" id="IPR011990">
    <property type="entry name" value="TPR-like_helical_dom_sf"/>
</dbReference>
<dbReference type="Pfam" id="PF13844">
    <property type="entry name" value="Glyco_transf_41"/>
    <property type="match status" value="2"/>
</dbReference>
<dbReference type="EMBL" id="LJOY01000040">
    <property type="protein sequence ID" value="OBQ24988.1"/>
    <property type="molecule type" value="Genomic_DNA"/>
</dbReference>
<dbReference type="Gene3D" id="3.40.50.2000">
    <property type="entry name" value="Glycogen Phosphorylase B"/>
    <property type="match status" value="1"/>
</dbReference>
<evidence type="ECO:0000256" key="1">
    <source>
        <dbReference type="ARBA" id="ARBA00004922"/>
    </source>
</evidence>
<keyword evidence="5" id="KW-0802">TPR repeat</keyword>
<comment type="pathway">
    <text evidence="1">Protein modification; protein glycosylation.</text>
</comment>
<dbReference type="PANTHER" id="PTHR44835:SF1">
    <property type="entry name" value="PROTEIN O-GLCNAC TRANSFERASE"/>
    <property type="match status" value="1"/>
</dbReference>
<keyword evidence="4" id="KW-0677">Repeat</keyword>
<feature type="domain" description="O-GlcNAc transferase C-terminal" evidence="6">
    <location>
        <begin position="372"/>
        <end position="543"/>
    </location>
</feature>
<dbReference type="InterPro" id="IPR051939">
    <property type="entry name" value="Glycosyltr_41/O-GlcNAc_trsf"/>
</dbReference>
<gene>
    <name evidence="7" type="ORF">AN481_12625</name>
</gene>
<evidence type="ECO:0000256" key="5">
    <source>
        <dbReference type="ARBA" id="ARBA00022803"/>
    </source>
</evidence>
<evidence type="ECO:0000256" key="2">
    <source>
        <dbReference type="ARBA" id="ARBA00022676"/>
    </source>
</evidence>
<dbReference type="PATRIC" id="fig|1710894.3.peg.286"/>
<dbReference type="SUPFAM" id="SSF53756">
    <property type="entry name" value="UDP-Glycosyltransferase/glycogen phosphorylase"/>
    <property type="match status" value="1"/>
</dbReference>
<keyword evidence="3 7" id="KW-0808">Transferase</keyword>
<reference evidence="7 8" key="1">
    <citation type="submission" date="2015-09" db="EMBL/GenBank/DDBJ databases">
        <title>Whole genome shotgun sequence assembly of Aphanizomenon flos-aquae UKL13.</title>
        <authorList>
            <person name="Driscoll C."/>
        </authorList>
    </citation>
    <scope>NUCLEOTIDE SEQUENCE [LARGE SCALE GENOMIC DNA]</scope>
    <source>
        <strain evidence="7">MDT13</strain>
    </source>
</reference>
<evidence type="ECO:0000256" key="3">
    <source>
        <dbReference type="ARBA" id="ARBA00022679"/>
    </source>
</evidence>
<proteinExistence type="predicted"/>
<evidence type="ECO:0000259" key="6">
    <source>
        <dbReference type="Pfam" id="PF13844"/>
    </source>
</evidence>
<comment type="caution">
    <text evidence="7">The sequence shown here is derived from an EMBL/GenBank/DDBJ whole genome shotgun (WGS) entry which is preliminary data.</text>
</comment>
<dbReference type="Gene3D" id="3.40.50.11380">
    <property type="match status" value="1"/>
</dbReference>
<dbReference type="SUPFAM" id="SSF48452">
    <property type="entry name" value="TPR-like"/>
    <property type="match status" value="1"/>
</dbReference>
<evidence type="ECO:0000256" key="4">
    <source>
        <dbReference type="ARBA" id="ARBA00022737"/>
    </source>
</evidence>
<accession>A0A1B7VVP9</accession>
<name>A0A1B7VVP9_APHFL</name>
<keyword evidence="2" id="KW-0328">Glycosyltransferase</keyword>
<dbReference type="PANTHER" id="PTHR44835">
    <property type="entry name" value="UDP-N-ACETYLGLUCOSAMINE--PEPTIDE N-ACETYLGLUCOSAMINYLTRANSFERASE SPINDLY-RELATED"/>
    <property type="match status" value="1"/>
</dbReference>
<organism evidence="7 8">
    <name type="scientific">Aphanizomenon flos-aquae LD13</name>
    <dbReference type="NCBI Taxonomy" id="1710894"/>
    <lineage>
        <taxon>Bacteria</taxon>
        <taxon>Bacillati</taxon>
        <taxon>Cyanobacteriota</taxon>
        <taxon>Cyanophyceae</taxon>
        <taxon>Nostocales</taxon>
        <taxon>Aphanizomenonaceae</taxon>
        <taxon>Aphanizomenon</taxon>
    </lineage>
</organism>
<dbReference type="STRING" id="1803587.GCA_001593825_03300"/>
<evidence type="ECO:0000313" key="8">
    <source>
        <dbReference type="Proteomes" id="UP000092382"/>
    </source>
</evidence>
<sequence length="571" mass="65761">MENLKQASAEQFFFQLGNSLFFQSKYQEAIIQYQKFQQIQIGNPEFYWSFSECFRQLNLLEQCFAVLQAGIKLYPLDVKLHFTVIVNYQMSGRIQEAIRAANIALENLPNNRTFQLLFNLLLPSVYDQVEEIDAYRKRFKQGLDNLINNIPLNNIEDQQNTLIATSCWTNFYLPYQADNVVVLQSQYGNWLHQIMKANYPQWSMPLLMPPLKENHKIRIGYASNYLHSYSGTLWLTGWLKYCDHDNFEIYCYYTGNQPDPITEKFQEYSDFFYHIPGNLPAVCQQIMTDKLHILVYPEIGMDAPTMQMAGLRLAPVQCTAWGHPVTTGLPTIDYFLSSQLMEGENAQEHYSEKLILLPNIGVAYPEPYIPPVIKTRSNYGLSDNDIIYLCCQAPFKYLPQYDFILAEIASRVSQAKFVFLRGTVLKPRLERAFAAVGLNSEDYCVHLNIPARLDYVMINLLSDVYLDTFTWSGGNTSLEAIACNLPIVTCPGEFMRGRHTDSFLKLLGVTDTIAKNEAEYIDIAVKLGIDKNWRNSISEMMSQNHHYLFDDQACIVGLEAFYKEVVNGNRN</sequence>
<dbReference type="Proteomes" id="UP000092382">
    <property type="component" value="Unassembled WGS sequence"/>
</dbReference>
<evidence type="ECO:0000313" key="7">
    <source>
        <dbReference type="EMBL" id="OBQ24988.1"/>
    </source>
</evidence>
<protein>
    <submittedName>
        <fullName evidence="7">O-linked N-acetylglucosamine transferase, SPINDLY family protein</fullName>
    </submittedName>
</protein>
<feature type="domain" description="O-GlcNAc transferase C-terminal" evidence="6">
    <location>
        <begin position="212"/>
        <end position="359"/>
    </location>
</feature>
<dbReference type="GO" id="GO:0016757">
    <property type="term" value="F:glycosyltransferase activity"/>
    <property type="evidence" value="ECO:0007669"/>
    <property type="project" value="UniProtKB-KW"/>
</dbReference>